<gene>
    <name evidence="3" type="ORF">J1TS3_00740</name>
</gene>
<dbReference type="InterPro" id="IPR038610">
    <property type="entry name" value="FliK-like_C_sf"/>
</dbReference>
<protein>
    <recommendedName>
        <fullName evidence="2">Flagellar hook-length control protein-like C-terminal domain-containing protein</fullName>
    </recommendedName>
</protein>
<name>A0ABQ4JZG1_9BACI</name>
<feature type="region of interest" description="Disordered" evidence="1">
    <location>
        <begin position="372"/>
        <end position="404"/>
    </location>
</feature>
<feature type="domain" description="Flagellar hook-length control protein-like C-terminal" evidence="2">
    <location>
        <begin position="300"/>
        <end position="370"/>
    </location>
</feature>
<evidence type="ECO:0000256" key="1">
    <source>
        <dbReference type="SAM" id="MobiDB-lite"/>
    </source>
</evidence>
<evidence type="ECO:0000313" key="3">
    <source>
        <dbReference type="EMBL" id="GIN18940.1"/>
    </source>
</evidence>
<dbReference type="RefSeq" id="WP_018705136.1">
    <property type="nucleotide sequence ID" value="NZ_BOQT01000001.1"/>
</dbReference>
<organism evidence="3 4">
    <name type="scientific">Siminovitchia fordii</name>
    <dbReference type="NCBI Taxonomy" id="254759"/>
    <lineage>
        <taxon>Bacteria</taxon>
        <taxon>Bacillati</taxon>
        <taxon>Bacillota</taxon>
        <taxon>Bacilli</taxon>
        <taxon>Bacillales</taxon>
        <taxon>Bacillaceae</taxon>
        <taxon>Siminovitchia</taxon>
    </lineage>
</organism>
<feature type="compositionally biased region" description="Basic and acidic residues" evidence="1">
    <location>
        <begin position="392"/>
        <end position="401"/>
    </location>
</feature>
<dbReference type="CDD" id="cd17470">
    <property type="entry name" value="T3SS_Flik_C"/>
    <property type="match status" value="1"/>
</dbReference>
<dbReference type="EMBL" id="BOQT01000001">
    <property type="protein sequence ID" value="GIN18940.1"/>
    <property type="molecule type" value="Genomic_DNA"/>
</dbReference>
<dbReference type="InterPro" id="IPR052563">
    <property type="entry name" value="FliK"/>
</dbReference>
<reference evidence="3 4" key="1">
    <citation type="submission" date="2021-03" db="EMBL/GenBank/DDBJ databases">
        <title>Antimicrobial resistance genes in bacteria isolated from Japanese honey, and their potential for conferring macrolide and lincosamide resistance in the American foulbrood pathogen Paenibacillus larvae.</title>
        <authorList>
            <person name="Okamoto M."/>
            <person name="Kumagai M."/>
            <person name="Kanamori H."/>
            <person name="Takamatsu D."/>
        </authorList>
    </citation>
    <scope>NUCLEOTIDE SEQUENCE [LARGE SCALE GENOMIC DNA]</scope>
    <source>
        <strain evidence="3 4">J1TS3</strain>
    </source>
</reference>
<dbReference type="Pfam" id="PF02120">
    <property type="entry name" value="Flg_hook"/>
    <property type="match status" value="1"/>
</dbReference>
<proteinExistence type="predicted"/>
<evidence type="ECO:0000313" key="4">
    <source>
        <dbReference type="Proteomes" id="UP000680279"/>
    </source>
</evidence>
<dbReference type="Proteomes" id="UP000680279">
    <property type="component" value="Unassembled WGS sequence"/>
</dbReference>
<comment type="caution">
    <text evidence="3">The sequence shown here is derived from an EMBL/GenBank/DDBJ whole genome shotgun (WGS) entry which is preliminary data.</text>
</comment>
<sequence length="420" mass="47403">MKVPIFEAAPNFTTVKQSERVNGQGNGLFGEILNLKLQNHQAEPEMDGDETAEGNKDLMHLLSSVLDVLQDLQEKEGNELDEVQQELLQKSIDLLESIDDAEFLKTEAVLKPVLEKFVLSFGQLDSGAEKIDTEKLSAFLKDLTESIRFTSQKREGFHFEETNQTPLKHNLYVCSDMLRNNGDHHAAKAIKGQFISDPENTEAENAKPLSTRLETANTTKEDSARMTTLTKVTENRGTITENIPSKADTTSGQASNVNRNDTEEVIVRLTETSSNERKGRELIRQFTNILQKSHFSQGVQMKSMTLRLYPEHLGSLRIELTQQNGTMIARILASSNMAKDILDSQIHQLRHAFIQQNIQVDKVDISYQEGLDKYSSQGQRNEDQEESGADQSSDKEAFNGDKDEEEFSKFLQKVLFEMEV</sequence>
<dbReference type="PANTHER" id="PTHR37533:SF2">
    <property type="entry name" value="FLAGELLAR HOOK-LENGTH CONTROL PROTEIN"/>
    <property type="match status" value="1"/>
</dbReference>
<dbReference type="InterPro" id="IPR021136">
    <property type="entry name" value="Flagellar_hook_control-like_C"/>
</dbReference>
<evidence type="ECO:0000259" key="2">
    <source>
        <dbReference type="Pfam" id="PF02120"/>
    </source>
</evidence>
<keyword evidence="4" id="KW-1185">Reference proteome</keyword>
<accession>A0ABQ4JZG1</accession>
<dbReference type="Gene3D" id="3.30.750.140">
    <property type="match status" value="1"/>
</dbReference>
<dbReference type="PANTHER" id="PTHR37533">
    <property type="entry name" value="FLAGELLAR HOOK-LENGTH CONTROL PROTEIN"/>
    <property type="match status" value="1"/>
</dbReference>